<organism evidence="1 2">
    <name type="scientific">Athelia psychrophila</name>
    <dbReference type="NCBI Taxonomy" id="1759441"/>
    <lineage>
        <taxon>Eukaryota</taxon>
        <taxon>Fungi</taxon>
        <taxon>Dikarya</taxon>
        <taxon>Basidiomycota</taxon>
        <taxon>Agaricomycotina</taxon>
        <taxon>Agaricomycetes</taxon>
        <taxon>Agaricomycetidae</taxon>
        <taxon>Atheliales</taxon>
        <taxon>Atheliaceae</taxon>
        <taxon>Athelia</taxon>
    </lineage>
</organism>
<proteinExistence type="predicted"/>
<sequence>MDAASAESSSTALCALHTRRHGGWTVGEGCWATGYGLRWRLFGRLSKGPRQRKRLRAVHMLGPDATSTHRKLAEGHSVDHSAIELLCARAAVADDMIYCITQDGRGPRSG</sequence>
<dbReference type="Proteomes" id="UP000076532">
    <property type="component" value="Unassembled WGS sequence"/>
</dbReference>
<gene>
    <name evidence="1" type="ORF">FIBSPDRAFT_929757</name>
</gene>
<evidence type="ECO:0000313" key="1">
    <source>
        <dbReference type="EMBL" id="KZP24542.1"/>
    </source>
</evidence>
<accession>A0A166N191</accession>
<protein>
    <submittedName>
        <fullName evidence="1">Uncharacterized protein</fullName>
    </submittedName>
</protein>
<name>A0A166N191_9AGAM</name>
<reference evidence="1 2" key="1">
    <citation type="journal article" date="2016" name="Mol. Biol. Evol.">
        <title>Comparative Genomics of Early-Diverging Mushroom-Forming Fungi Provides Insights into the Origins of Lignocellulose Decay Capabilities.</title>
        <authorList>
            <person name="Nagy L.G."/>
            <person name="Riley R."/>
            <person name="Tritt A."/>
            <person name="Adam C."/>
            <person name="Daum C."/>
            <person name="Floudas D."/>
            <person name="Sun H."/>
            <person name="Yadav J.S."/>
            <person name="Pangilinan J."/>
            <person name="Larsson K.H."/>
            <person name="Matsuura K."/>
            <person name="Barry K."/>
            <person name="Labutti K."/>
            <person name="Kuo R."/>
            <person name="Ohm R.A."/>
            <person name="Bhattacharya S.S."/>
            <person name="Shirouzu T."/>
            <person name="Yoshinaga Y."/>
            <person name="Martin F.M."/>
            <person name="Grigoriev I.V."/>
            <person name="Hibbett D.S."/>
        </authorList>
    </citation>
    <scope>NUCLEOTIDE SEQUENCE [LARGE SCALE GENOMIC DNA]</scope>
    <source>
        <strain evidence="1 2">CBS 109695</strain>
    </source>
</reference>
<keyword evidence="2" id="KW-1185">Reference proteome</keyword>
<dbReference type="AlphaFoldDB" id="A0A166N191"/>
<dbReference type="EMBL" id="KV417525">
    <property type="protein sequence ID" value="KZP24542.1"/>
    <property type="molecule type" value="Genomic_DNA"/>
</dbReference>
<evidence type="ECO:0000313" key="2">
    <source>
        <dbReference type="Proteomes" id="UP000076532"/>
    </source>
</evidence>